<dbReference type="InterPro" id="IPR036426">
    <property type="entry name" value="Bulb-type_lectin_dom_sf"/>
</dbReference>
<organism evidence="22">
    <name type="scientific">Anthurium amnicola</name>
    <dbReference type="NCBI Taxonomy" id="1678845"/>
    <lineage>
        <taxon>Eukaryota</taxon>
        <taxon>Viridiplantae</taxon>
        <taxon>Streptophyta</taxon>
        <taxon>Embryophyta</taxon>
        <taxon>Tracheophyta</taxon>
        <taxon>Spermatophyta</taxon>
        <taxon>Magnoliopsida</taxon>
        <taxon>Liliopsida</taxon>
        <taxon>Araceae</taxon>
        <taxon>Pothoideae</taxon>
        <taxon>Potheae</taxon>
        <taxon>Anthurium</taxon>
    </lineage>
</organism>
<dbReference type="PROSITE" id="PS50011">
    <property type="entry name" value="PROTEIN_KINASE_DOM"/>
    <property type="match status" value="1"/>
</dbReference>
<keyword evidence="10 22" id="KW-0418">Kinase</keyword>
<dbReference type="PANTHER" id="PTHR47974">
    <property type="entry name" value="OS07G0415500 PROTEIN"/>
    <property type="match status" value="1"/>
</dbReference>
<dbReference type="Gene3D" id="3.30.200.20">
    <property type="entry name" value="Phosphorylase Kinase, domain 1"/>
    <property type="match status" value="1"/>
</dbReference>
<feature type="domain" description="Protein kinase" evidence="19">
    <location>
        <begin position="525"/>
        <end position="798"/>
    </location>
</feature>
<evidence type="ECO:0000256" key="4">
    <source>
        <dbReference type="ARBA" id="ARBA00022546"/>
    </source>
</evidence>
<evidence type="ECO:0000256" key="14">
    <source>
        <dbReference type="ARBA" id="ARBA00023136"/>
    </source>
</evidence>
<dbReference type="Gene3D" id="1.10.510.10">
    <property type="entry name" value="Transferase(Phosphotransferase) domain 1"/>
    <property type="match status" value="1"/>
</dbReference>
<keyword evidence="6 18" id="KW-0812">Transmembrane</keyword>
<dbReference type="PROSITE" id="PS00107">
    <property type="entry name" value="PROTEIN_KINASE_ATP"/>
    <property type="match status" value="1"/>
</dbReference>
<dbReference type="PIRSF" id="PIRSF000641">
    <property type="entry name" value="SRK"/>
    <property type="match status" value="1"/>
</dbReference>
<dbReference type="GO" id="GO:0051707">
    <property type="term" value="P:response to other organism"/>
    <property type="evidence" value="ECO:0007669"/>
    <property type="project" value="UniProtKB-ARBA"/>
</dbReference>
<keyword evidence="9 17" id="KW-0547">Nucleotide-binding</keyword>
<sequence>RKTSSLNISDTLSRFYYVKQLAVPARASMDMYRRAIPSFFLCLFLSPVILDTHQATADSISRGQSLSGNQTIVSKEGKFELGFFTPGNSQTQKYYIGIWYKKVSPKTVIWVANRDAPISDPSSSEFKISEDGSLVLINSSKFPVWSSKSPAPNSNSRVAVLSDTGNLVLADRVNASAIAWQSFDHPTDTWVPGAWHGINMITGESQRLTSWKNQEDPAPGPFSISVDPNGSTQYFIRWNGSEKYWTSGHWNGHIFDGIPEMTLNYIYNFTLVETKGRRYFIYTLYNTSIITRTVMHLSGQLKQFTWLDQTQEWMLFWSQPNDQCQVYSLCGPFGVCDNQNMPFCGCLQGFEPKSAVDWNSGDWSLGCKRKTSLQCLNNGSFKGEEDNFLVMPSVRLPANPKQLDAGNATECEAACLGDCSCTAYSFKNKCSIWQGDLRNLQRLSNGENVDALYLRLAASEFSTPGRKTRTSAKVITGIIVGFSIILLIVIAVVTWMCRSRTIGQVKLDENSLVAFKYSDLQYVTKNFSDRLGGGGFGSVFKGVLPDSATIAVKKLEGLAGLPHGEKQFRTEVHTLGMVQHVNLVRLRGFCAEGSKKLLVYDYMPKGSLDAHLGSDSMNLPWKTRYQIILGVARGLAYLHEKCRQCIIHCDIKPENILLDDDFCPKIADFGMAKLIGRDFSRVLTTIRGTRGYLAPEWISGLPITPKADAYSYGMMLFEVISGKRNAEQSHTRNGLFYPVWAASLVNEGKILSLLDHNLEGEADQEELDKACRVACWCIQDHEALRPSMGQVVQILEGLSEVNPPPIPSSLQHLMEEHGSIVLFSQYKANQHSDN</sequence>
<feature type="binding site" evidence="17">
    <location>
        <position position="554"/>
    </location>
    <ligand>
        <name>ATP</name>
        <dbReference type="ChEBI" id="CHEBI:30616"/>
    </ligand>
</feature>
<dbReference type="PROSITE" id="PS00108">
    <property type="entry name" value="PROTEIN_KINASE_ST"/>
    <property type="match status" value="1"/>
</dbReference>
<feature type="transmembrane region" description="Helical" evidence="18">
    <location>
        <begin position="474"/>
        <end position="497"/>
    </location>
</feature>
<feature type="non-terminal residue" evidence="22">
    <location>
        <position position="1"/>
    </location>
</feature>
<keyword evidence="2" id="KW-0723">Serine/threonine-protein kinase</keyword>
<evidence type="ECO:0000259" key="19">
    <source>
        <dbReference type="PROSITE" id="PS50011"/>
    </source>
</evidence>
<dbReference type="SUPFAM" id="SSF51110">
    <property type="entry name" value="alpha-D-mannose-specific plant lectins"/>
    <property type="match status" value="1"/>
</dbReference>
<evidence type="ECO:0000259" key="20">
    <source>
        <dbReference type="PROSITE" id="PS50927"/>
    </source>
</evidence>
<dbReference type="InterPro" id="IPR024171">
    <property type="entry name" value="SRK-like_kinase"/>
</dbReference>
<dbReference type="InterPro" id="IPR017441">
    <property type="entry name" value="Protein_kinase_ATP_BS"/>
</dbReference>
<feature type="domain" description="Bulb-type lectin" evidence="20">
    <location>
        <begin position="57"/>
        <end position="182"/>
    </location>
</feature>
<dbReference type="InterPro" id="IPR008271">
    <property type="entry name" value="Ser/Thr_kinase_AS"/>
</dbReference>
<evidence type="ECO:0000256" key="3">
    <source>
        <dbReference type="ARBA" id="ARBA00022536"/>
    </source>
</evidence>
<gene>
    <name evidence="22" type="primary">At2g19130_19</name>
    <name evidence="22" type="ORF">g.92959</name>
</gene>
<keyword evidence="15" id="KW-1015">Disulfide bond</keyword>
<evidence type="ECO:0000256" key="15">
    <source>
        <dbReference type="ARBA" id="ARBA00023157"/>
    </source>
</evidence>
<dbReference type="AlphaFoldDB" id="A0A1D1ZHQ4"/>
<dbReference type="SMART" id="SM00473">
    <property type="entry name" value="PAN_AP"/>
    <property type="match status" value="1"/>
</dbReference>
<dbReference type="FunFam" id="1.10.510.10:FF:000227">
    <property type="entry name" value="Serine/threonine-protein kinase"/>
    <property type="match status" value="1"/>
</dbReference>
<dbReference type="GO" id="GO:0048544">
    <property type="term" value="P:recognition of pollen"/>
    <property type="evidence" value="ECO:0007669"/>
    <property type="project" value="InterPro"/>
</dbReference>
<evidence type="ECO:0000259" key="21">
    <source>
        <dbReference type="PROSITE" id="PS50948"/>
    </source>
</evidence>
<dbReference type="GO" id="GO:0005537">
    <property type="term" value="F:D-mannose binding"/>
    <property type="evidence" value="ECO:0007669"/>
    <property type="project" value="UniProtKB-KW"/>
</dbReference>
<evidence type="ECO:0000256" key="17">
    <source>
        <dbReference type="PROSITE-ProRule" id="PRU10141"/>
    </source>
</evidence>
<keyword evidence="16" id="KW-0325">Glycoprotein</keyword>
<keyword evidence="3" id="KW-0245">EGF-like domain</keyword>
<comment type="subcellular location">
    <subcellularLocation>
        <location evidence="1">Membrane</location>
        <topology evidence="1">Single-pass membrane protein</topology>
    </subcellularLocation>
</comment>
<dbReference type="InterPro" id="IPR011009">
    <property type="entry name" value="Kinase-like_dom_sf"/>
</dbReference>
<dbReference type="PROSITE" id="PS50948">
    <property type="entry name" value="PAN"/>
    <property type="match status" value="1"/>
</dbReference>
<accession>A0A1D1ZHQ4</accession>
<keyword evidence="7" id="KW-0732">Signal</keyword>
<evidence type="ECO:0000256" key="18">
    <source>
        <dbReference type="SAM" id="Phobius"/>
    </source>
</evidence>
<keyword evidence="4" id="KW-0348">Hemagglutinin</keyword>
<evidence type="ECO:0000256" key="8">
    <source>
        <dbReference type="ARBA" id="ARBA00022737"/>
    </source>
</evidence>
<dbReference type="PANTHER" id="PTHR47974:SF19">
    <property type="entry name" value="RECEPTOR-LIKE SERINE_THREONINE-PROTEIN KINASE"/>
    <property type="match status" value="1"/>
</dbReference>
<dbReference type="Gene3D" id="2.90.10.10">
    <property type="entry name" value="Bulb-type lectin domain"/>
    <property type="match status" value="1"/>
</dbReference>
<dbReference type="InterPro" id="IPR001480">
    <property type="entry name" value="Bulb-type_lectin_dom"/>
</dbReference>
<evidence type="ECO:0000256" key="5">
    <source>
        <dbReference type="ARBA" id="ARBA00022679"/>
    </source>
</evidence>
<keyword evidence="22" id="KW-0675">Receptor</keyword>
<keyword evidence="8" id="KW-0677">Repeat</keyword>
<dbReference type="Pfam" id="PF01453">
    <property type="entry name" value="B_lectin"/>
    <property type="match status" value="1"/>
</dbReference>
<reference evidence="22" key="1">
    <citation type="submission" date="2015-07" db="EMBL/GenBank/DDBJ databases">
        <title>Transcriptome Assembly of Anthurium amnicola.</title>
        <authorList>
            <person name="Suzuki J."/>
        </authorList>
    </citation>
    <scope>NUCLEOTIDE SEQUENCE</scope>
</reference>
<dbReference type="FunFam" id="3.30.200.20:FF:000178">
    <property type="entry name" value="serine/threonine-protein kinase PBS1-like"/>
    <property type="match status" value="1"/>
</dbReference>
<dbReference type="GO" id="GO:0005524">
    <property type="term" value="F:ATP binding"/>
    <property type="evidence" value="ECO:0007669"/>
    <property type="project" value="UniProtKB-UniRule"/>
</dbReference>
<dbReference type="Pfam" id="PF08276">
    <property type="entry name" value="PAN_2"/>
    <property type="match status" value="1"/>
</dbReference>
<evidence type="ECO:0000256" key="2">
    <source>
        <dbReference type="ARBA" id="ARBA00022527"/>
    </source>
</evidence>
<dbReference type="Pfam" id="PF00954">
    <property type="entry name" value="S_locus_glycop"/>
    <property type="match status" value="1"/>
</dbReference>
<evidence type="ECO:0000256" key="9">
    <source>
        <dbReference type="ARBA" id="ARBA00022741"/>
    </source>
</evidence>
<protein>
    <submittedName>
        <fullName evidence="22">G-type lectin S-receptor-like serine/threonine-protein kinase At2g19130</fullName>
    </submittedName>
</protein>
<dbReference type="EMBL" id="GDJX01001436">
    <property type="protein sequence ID" value="JAT66500.1"/>
    <property type="molecule type" value="Transcribed_RNA"/>
</dbReference>
<keyword evidence="13" id="KW-0465">Mannose-binding</keyword>
<feature type="domain" description="Apple" evidence="21">
    <location>
        <begin position="375"/>
        <end position="456"/>
    </location>
</feature>
<dbReference type="GO" id="GO:0004674">
    <property type="term" value="F:protein serine/threonine kinase activity"/>
    <property type="evidence" value="ECO:0007669"/>
    <property type="project" value="UniProtKB-KW"/>
</dbReference>
<proteinExistence type="predicted"/>
<dbReference type="InterPro" id="IPR000858">
    <property type="entry name" value="S_locus_glycoprot_dom"/>
</dbReference>
<name>A0A1D1ZHQ4_9ARAE</name>
<keyword evidence="5" id="KW-0808">Transferase</keyword>
<keyword evidence="12 18" id="KW-1133">Transmembrane helix</keyword>
<keyword evidence="22" id="KW-0430">Lectin</keyword>
<keyword evidence="14 18" id="KW-0472">Membrane</keyword>
<evidence type="ECO:0000256" key="6">
    <source>
        <dbReference type="ARBA" id="ARBA00022692"/>
    </source>
</evidence>
<dbReference type="CDD" id="cd14066">
    <property type="entry name" value="STKc_IRAK"/>
    <property type="match status" value="1"/>
</dbReference>
<evidence type="ECO:0000256" key="12">
    <source>
        <dbReference type="ARBA" id="ARBA00022989"/>
    </source>
</evidence>
<evidence type="ECO:0000256" key="7">
    <source>
        <dbReference type="ARBA" id="ARBA00022729"/>
    </source>
</evidence>
<dbReference type="InterPro" id="IPR003609">
    <property type="entry name" value="Pan_app"/>
</dbReference>
<dbReference type="FunFam" id="2.90.10.10:FF:000002">
    <property type="entry name" value="Serine/threonine-protein kinase"/>
    <property type="match status" value="1"/>
</dbReference>
<evidence type="ECO:0000256" key="1">
    <source>
        <dbReference type="ARBA" id="ARBA00004167"/>
    </source>
</evidence>
<evidence type="ECO:0000256" key="10">
    <source>
        <dbReference type="ARBA" id="ARBA00022777"/>
    </source>
</evidence>
<evidence type="ECO:0000256" key="13">
    <source>
        <dbReference type="ARBA" id="ARBA00023035"/>
    </source>
</evidence>
<dbReference type="SMART" id="SM00108">
    <property type="entry name" value="B_lectin"/>
    <property type="match status" value="1"/>
</dbReference>
<dbReference type="CDD" id="cd01098">
    <property type="entry name" value="PAN_AP_plant"/>
    <property type="match status" value="1"/>
</dbReference>
<keyword evidence="11 17" id="KW-0067">ATP-binding</keyword>
<dbReference type="SMART" id="SM00220">
    <property type="entry name" value="S_TKc"/>
    <property type="match status" value="1"/>
</dbReference>
<dbReference type="SUPFAM" id="SSF56112">
    <property type="entry name" value="Protein kinase-like (PK-like)"/>
    <property type="match status" value="1"/>
</dbReference>
<dbReference type="CDD" id="cd00028">
    <property type="entry name" value="B_lectin"/>
    <property type="match status" value="1"/>
</dbReference>
<dbReference type="PROSITE" id="PS50927">
    <property type="entry name" value="BULB_LECTIN"/>
    <property type="match status" value="1"/>
</dbReference>
<dbReference type="InterPro" id="IPR000719">
    <property type="entry name" value="Prot_kinase_dom"/>
</dbReference>
<evidence type="ECO:0000256" key="16">
    <source>
        <dbReference type="ARBA" id="ARBA00023180"/>
    </source>
</evidence>
<dbReference type="Pfam" id="PF00069">
    <property type="entry name" value="Pkinase"/>
    <property type="match status" value="1"/>
</dbReference>
<evidence type="ECO:0000313" key="22">
    <source>
        <dbReference type="EMBL" id="JAT66500.1"/>
    </source>
</evidence>
<evidence type="ECO:0000256" key="11">
    <source>
        <dbReference type="ARBA" id="ARBA00022840"/>
    </source>
</evidence>
<dbReference type="GO" id="GO:0016020">
    <property type="term" value="C:membrane"/>
    <property type="evidence" value="ECO:0007669"/>
    <property type="project" value="UniProtKB-SubCell"/>
</dbReference>